<comment type="caution">
    <text evidence="4">The sequence shown here is derived from an EMBL/GenBank/DDBJ whole genome shotgun (WGS) entry which is preliminary data.</text>
</comment>
<dbReference type="SUPFAM" id="SSF56994">
    <property type="entry name" value="Insulin-like"/>
    <property type="match status" value="1"/>
</dbReference>
<keyword evidence="2 3" id="KW-0732">Signal</keyword>
<dbReference type="AlphaFoldDB" id="A0ABD1CLG9"/>
<feature type="chain" id="PRO_5044745736" description="Insulin-like peptide 5" evidence="3">
    <location>
        <begin position="20"/>
        <end position="181"/>
    </location>
</feature>
<keyword evidence="1" id="KW-0165">Cleavage on pair of basic residues</keyword>
<dbReference type="InterPro" id="IPR036438">
    <property type="entry name" value="Insulin-like_sf"/>
</dbReference>
<evidence type="ECO:0000256" key="3">
    <source>
        <dbReference type="SAM" id="SignalP"/>
    </source>
</evidence>
<evidence type="ECO:0000313" key="4">
    <source>
        <dbReference type="EMBL" id="KAL1377256.1"/>
    </source>
</evidence>
<dbReference type="Proteomes" id="UP001562425">
    <property type="component" value="Unassembled WGS sequence"/>
</dbReference>
<accession>A0ABD1CLG9</accession>
<organism evidence="4 5">
    <name type="scientific">Culex pipiens pipiens</name>
    <name type="common">Northern house mosquito</name>
    <dbReference type="NCBI Taxonomy" id="38569"/>
    <lineage>
        <taxon>Eukaryota</taxon>
        <taxon>Metazoa</taxon>
        <taxon>Ecdysozoa</taxon>
        <taxon>Arthropoda</taxon>
        <taxon>Hexapoda</taxon>
        <taxon>Insecta</taxon>
        <taxon>Pterygota</taxon>
        <taxon>Neoptera</taxon>
        <taxon>Endopterygota</taxon>
        <taxon>Diptera</taxon>
        <taxon>Nematocera</taxon>
        <taxon>Culicoidea</taxon>
        <taxon>Culicidae</taxon>
        <taxon>Culicinae</taxon>
        <taxon>Culicini</taxon>
        <taxon>Culex</taxon>
        <taxon>Culex</taxon>
    </lineage>
</organism>
<reference evidence="4 5" key="1">
    <citation type="submission" date="2024-05" db="EMBL/GenBank/DDBJ databases">
        <title>Culex pipiens pipiens assembly and annotation.</title>
        <authorList>
            <person name="Alout H."/>
            <person name="Durand T."/>
        </authorList>
    </citation>
    <scope>NUCLEOTIDE SEQUENCE [LARGE SCALE GENOMIC DNA]</scope>
    <source>
        <strain evidence="4">HA-2024</strain>
        <tissue evidence="4">Whole body</tissue>
    </source>
</reference>
<dbReference type="EMBL" id="JBEHCU010011089">
    <property type="protein sequence ID" value="KAL1377256.1"/>
    <property type="molecule type" value="Genomic_DNA"/>
</dbReference>
<evidence type="ECO:0000256" key="1">
    <source>
        <dbReference type="ARBA" id="ARBA00022685"/>
    </source>
</evidence>
<evidence type="ECO:0008006" key="6">
    <source>
        <dbReference type="Google" id="ProtNLM"/>
    </source>
</evidence>
<proteinExistence type="predicted"/>
<keyword evidence="5" id="KW-1185">Reference proteome</keyword>
<dbReference type="GO" id="GO:0005576">
    <property type="term" value="C:extracellular region"/>
    <property type="evidence" value="ECO:0007669"/>
    <property type="project" value="UniProtKB-ARBA"/>
</dbReference>
<protein>
    <recommendedName>
        <fullName evidence="6">Insulin-like peptide 5</fullName>
    </recommendedName>
</protein>
<name>A0ABD1CLG9_CULPP</name>
<gene>
    <name evidence="4" type="ORF">pipiens_016391</name>
</gene>
<evidence type="ECO:0000256" key="2">
    <source>
        <dbReference type="ARBA" id="ARBA00022729"/>
    </source>
</evidence>
<sequence>MNWLPAVTAAILLVHVTTGDVGIGGAGGGGADPNMEITFRQRTRADWEKVWHQESHSRCHDSLIRHMYWACGKDIYRISRRNNGLAEAAAAEQQQMEMLAAAAAAGGTSVGKRANELLPPMLSRWTISAEQAQSFLRTRRTGSKRRSGGSITQECCTRVGCTWEEYAEYCPSNKRINRYRK</sequence>
<evidence type="ECO:0000313" key="5">
    <source>
        <dbReference type="Proteomes" id="UP001562425"/>
    </source>
</evidence>
<feature type="signal peptide" evidence="3">
    <location>
        <begin position="1"/>
        <end position="19"/>
    </location>
</feature>
<dbReference type="Gene3D" id="1.10.100.10">
    <property type="entry name" value="Insulin-like"/>
    <property type="match status" value="1"/>
</dbReference>